<name>A0ACC2IQT2_9PLEO</name>
<protein>
    <submittedName>
        <fullName evidence="1">Uncharacterized protein</fullName>
    </submittedName>
</protein>
<proteinExistence type="predicted"/>
<keyword evidence="2" id="KW-1185">Reference proteome</keyword>
<gene>
    <name evidence="1" type="ORF">OPT61_g1266</name>
</gene>
<sequence length="382" mass="40263">MFTGPRDKSLKSAAFIPVDPAHKSPSPFTGQNGCVYSTSAFADTPSLLLTGSASAVSDPLGHITLTIDTSATLHVIGAVTKAPGPGGSRSIIKNIATMSMTTTFARSAVATSILQTTYIRHGFSWTKYSRLLTPASMTFHTARLITNVSNVFAASRHTAAWHFAAWTKVELALAADRDAPEHVQSAVFVYELVPAITSGCERVKIAASDVTALARLEALIIIVRSVVLIALRVIIFIFSIDAWRASMLVVSVLESTSTAIKEFAFAHTNIIQIKRCIKVLLALYADIVVINVLPVFGGVVDPVAAVIAATHRPALRGTAMIEQVIPAIGVEAAFGALPAPPRVVEMLTEGIGGLEASCAAIAVSVIGEPGVRQLHIKTYAAA</sequence>
<dbReference type="Proteomes" id="UP001153331">
    <property type="component" value="Unassembled WGS sequence"/>
</dbReference>
<reference evidence="1" key="1">
    <citation type="submission" date="2022-11" db="EMBL/GenBank/DDBJ databases">
        <title>Genome Sequence of Boeremia exigua.</title>
        <authorList>
            <person name="Buettner E."/>
        </authorList>
    </citation>
    <scope>NUCLEOTIDE SEQUENCE</scope>
    <source>
        <strain evidence="1">CU02</strain>
    </source>
</reference>
<evidence type="ECO:0000313" key="2">
    <source>
        <dbReference type="Proteomes" id="UP001153331"/>
    </source>
</evidence>
<dbReference type="EMBL" id="JAPHNI010000048">
    <property type="protein sequence ID" value="KAJ8117558.1"/>
    <property type="molecule type" value="Genomic_DNA"/>
</dbReference>
<organism evidence="1 2">
    <name type="scientific">Boeremia exigua</name>
    <dbReference type="NCBI Taxonomy" id="749465"/>
    <lineage>
        <taxon>Eukaryota</taxon>
        <taxon>Fungi</taxon>
        <taxon>Dikarya</taxon>
        <taxon>Ascomycota</taxon>
        <taxon>Pezizomycotina</taxon>
        <taxon>Dothideomycetes</taxon>
        <taxon>Pleosporomycetidae</taxon>
        <taxon>Pleosporales</taxon>
        <taxon>Pleosporineae</taxon>
        <taxon>Didymellaceae</taxon>
        <taxon>Boeremia</taxon>
    </lineage>
</organism>
<comment type="caution">
    <text evidence="1">The sequence shown here is derived from an EMBL/GenBank/DDBJ whole genome shotgun (WGS) entry which is preliminary data.</text>
</comment>
<accession>A0ACC2IQT2</accession>
<evidence type="ECO:0000313" key="1">
    <source>
        <dbReference type="EMBL" id="KAJ8117558.1"/>
    </source>
</evidence>